<keyword evidence="2 6" id="KW-0689">Ribosomal protein</keyword>
<dbReference type="Gene3D" id="3.30.1490.10">
    <property type="match status" value="1"/>
</dbReference>
<evidence type="ECO:0000256" key="1">
    <source>
        <dbReference type="ARBA" id="ARBA00006471"/>
    </source>
</evidence>
<gene>
    <name evidence="6" type="ORF">A3A49_00310</name>
</gene>
<dbReference type="AlphaFoldDB" id="A0A1F5H027"/>
<evidence type="ECO:0000256" key="4">
    <source>
        <dbReference type="ARBA" id="ARBA00035258"/>
    </source>
</evidence>
<protein>
    <recommendedName>
        <fullName evidence="4">Small ribosomal subunit protein uS8</fullName>
    </recommendedName>
    <alternativeName>
        <fullName evidence="5">30S ribosomal protein S8</fullName>
    </alternativeName>
</protein>
<dbReference type="InterPro" id="IPR000630">
    <property type="entry name" value="Ribosomal_uS8"/>
</dbReference>
<dbReference type="STRING" id="1797725.A3A49_00310"/>
<dbReference type="Gene3D" id="3.30.1370.30">
    <property type="match status" value="1"/>
</dbReference>
<dbReference type="Proteomes" id="UP000176740">
    <property type="component" value="Unassembled WGS sequence"/>
</dbReference>
<dbReference type="NCBIfam" id="NF001109">
    <property type="entry name" value="PRK00136.1"/>
    <property type="match status" value="1"/>
</dbReference>
<dbReference type="GO" id="GO:1990904">
    <property type="term" value="C:ribonucleoprotein complex"/>
    <property type="evidence" value="ECO:0007669"/>
    <property type="project" value="UniProtKB-KW"/>
</dbReference>
<dbReference type="GO" id="GO:0005840">
    <property type="term" value="C:ribosome"/>
    <property type="evidence" value="ECO:0007669"/>
    <property type="project" value="UniProtKB-KW"/>
</dbReference>
<dbReference type="InterPro" id="IPR035987">
    <property type="entry name" value="Ribosomal_uS8_sf"/>
</dbReference>
<sequence length="118" mass="13391">MLTIIRNGYMAKKPAVSIPFSKFKLEVVKILEKEGYVGKVNKNNNKIDVDLVYEKQKPKVNQIKKVSKLGLRIYSKRKHLKSVKGGRGIYILTTAKGVMTEKEAKKKNLGGEVICQVW</sequence>
<organism evidence="6 7">
    <name type="scientific">Candidatus Curtissbacteria bacterium RIFCSPLOWO2_01_FULL_38_11b</name>
    <dbReference type="NCBI Taxonomy" id="1797725"/>
    <lineage>
        <taxon>Bacteria</taxon>
        <taxon>Candidatus Curtissiibacteriota</taxon>
    </lineage>
</organism>
<reference evidence="6 7" key="1">
    <citation type="journal article" date="2016" name="Nat. Commun.">
        <title>Thousands of microbial genomes shed light on interconnected biogeochemical processes in an aquifer system.</title>
        <authorList>
            <person name="Anantharaman K."/>
            <person name="Brown C.T."/>
            <person name="Hug L.A."/>
            <person name="Sharon I."/>
            <person name="Castelle C.J."/>
            <person name="Probst A.J."/>
            <person name="Thomas B.C."/>
            <person name="Singh A."/>
            <person name="Wilkins M.J."/>
            <person name="Karaoz U."/>
            <person name="Brodie E.L."/>
            <person name="Williams K.H."/>
            <person name="Hubbard S.S."/>
            <person name="Banfield J.F."/>
        </authorList>
    </citation>
    <scope>NUCLEOTIDE SEQUENCE [LARGE SCALE GENOMIC DNA]</scope>
</reference>
<evidence type="ECO:0000256" key="3">
    <source>
        <dbReference type="ARBA" id="ARBA00023274"/>
    </source>
</evidence>
<dbReference type="GO" id="GO:0005737">
    <property type="term" value="C:cytoplasm"/>
    <property type="evidence" value="ECO:0007669"/>
    <property type="project" value="UniProtKB-ARBA"/>
</dbReference>
<dbReference type="PANTHER" id="PTHR11758">
    <property type="entry name" value="40S RIBOSOMAL PROTEIN S15A"/>
    <property type="match status" value="1"/>
</dbReference>
<dbReference type="Pfam" id="PF00410">
    <property type="entry name" value="Ribosomal_S8"/>
    <property type="match status" value="1"/>
</dbReference>
<evidence type="ECO:0000256" key="5">
    <source>
        <dbReference type="ARBA" id="ARBA00035525"/>
    </source>
</evidence>
<comment type="caution">
    <text evidence="6">The sequence shown here is derived from an EMBL/GenBank/DDBJ whole genome shotgun (WGS) entry which is preliminary data.</text>
</comment>
<accession>A0A1F5H027</accession>
<name>A0A1F5H027_9BACT</name>
<proteinExistence type="inferred from homology"/>
<evidence type="ECO:0000313" key="7">
    <source>
        <dbReference type="Proteomes" id="UP000176740"/>
    </source>
</evidence>
<evidence type="ECO:0000256" key="2">
    <source>
        <dbReference type="ARBA" id="ARBA00022980"/>
    </source>
</evidence>
<keyword evidence="3" id="KW-0687">Ribonucleoprotein</keyword>
<dbReference type="GO" id="GO:0006412">
    <property type="term" value="P:translation"/>
    <property type="evidence" value="ECO:0007669"/>
    <property type="project" value="InterPro"/>
</dbReference>
<dbReference type="GO" id="GO:0003735">
    <property type="term" value="F:structural constituent of ribosome"/>
    <property type="evidence" value="ECO:0007669"/>
    <property type="project" value="InterPro"/>
</dbReference>
<evidence type="ECO:0000313" key="6">
    <source>
        <dbReference type="EMBL" id="OGD97425.1"/>
    </source>
</evidence>
<comment type="similarity">
    <text evidence="1">Belongs to the universal ribosomal protein uS8 family.</text>
</comment>
<dbReference type="SUPFAM" id="SSF56047">
    <property type="entry name" value="Ribosomal protein S8"/>
    <property type="match status" value="1"/>
</dbReference>
<dbReference type="EMBL" id="MFBO01000032">
    <property type="protein sequence ID" value="OGD97425.1"/>
    <property type="molecule type" value="Genomic_DNA"/>
</dbReference>
<dbReference type="FunFam" id="3.30.1490.10:FF:000001">
    <property type="entry name" value="30S ribosomal protein S8"/>
    <property type="match status" value="1"/>
</dbReference>